<dbReference type="PROSITE" id="PS50995">
    <property type="entry name" value="HTH_MARR_2"/>
    <property type="match status" value="1"/>
</dbReference>
<reference evidence="2 3" key="1">
    <citation type="journal article" date="2013" name="Genome Announc.">
        <title>Draft Genome Sequence of Rhodococcus opacus Strain M213 Shows a Diverse Catabolic Potential.</title>
        <authorList>
            <person name="Pathak A."/>
            <person name="Green S.J."/>
            <person name="Ogram A."/>
            <person name="Chauhan A."/>
        </authorList>
    </citation>
    <scope>NUCLEOTIDE SEQUENCE [LARGE SCALE GENOMIC DNA]</scope>
    <source>
        <strain evidence="2 3">M213</strain>
    </source>
</reference>
<dbReference type="InterPro" id="IPR000835">
    <property type="entry name" value="HTH_MarR-typ"/>
</dbReference>
<name>K8XKR8_RHOOP</name>
<dbReference type="Pfam" id="PF01047">
    <property type="entry name" value="MarR"/>
    <property type="match status" value="1"/>
</dbReference>
<comment type="caution">
    <text evidence="2">The sequence shown here is derived from an EMBL/GenBank/DDBJ whole genome shotgun (WGS) entry which is preliminary data.</text>
</comment>
<accession>K8XKR8</accession>
<dbReference type="InterPro" id="IPR036388">
    <property type="entry name" value="WH-like_DNA-bd_sf"/>
</dbReference>
<dbReference type="EMBL" id="AJYC02000059">
    <property type="protein sequence ID" value="EKT81421.1"/>
    <property type="molecule type" value="Genomic_DNA"/>
</dbReference>
<dbReference type="AlphaFoldDB" id="K8XKR8"/>
<dbReference type="GO" id="GO:0003700">
    <property type="term" value="F:DNA-binding transcription factor activity"/>
    <property type="evidence" value="ECO:0007669"/>
    <property type="project" value="InterPro"/>
</dbReference>
<evidence type="ECO:0000313" key="2">
    <source>
        <dbReference type="EMBL" id="EKT81421.1"/>
    </source>
</evidence>
<feature type="domain" description="HTH marR-type" evidence="1">
    <location>
        <begin position="54"/>
        <end position="184"/>
    </location>
</feature>
<dbReference type="Gene3D" id="1.10.10.10">
    <property type="entry name" value="Winged helix-like DNA-binding domain superfamily/Winged helix DNA-binding domain"/>
    <property type="match status" value="1"/>
</dbReference>
<proteinExistence type="predicted"/>
<dbReference type="SUPFAM" id="SSF46785">
    <property type="entry name" value="Winged helix' DNA-binding domain"/>
    <property type="match status" value="1"/>
</dbReference>
<organism evidence="2 3">
    <name type="scientific">Rhodococcus opacus M213</name>
    <dbReference type="NCBI Taxonomy" id="1129896"/>
    <lineage>
        <taxon>Bacteria</taxon>
        <taxon>Bacillati</taxon>
        <taxon>Actinomycetota</taxon>
        <taxon>Actinomycetes</taxon>
        <taxon>Mycobacteriales</taxon>
        <taxon>Nocardiaceae</taxon>
        <taxon>Rhodococcus</taxon>
    </lineage>
</organism>
<gene>
    <name evidence="2" type="ORF">WSS_A17441</name>
</gene>
<dbReference type="Proteomes" id="UP000005951">
    <property type="component" value="Unassembled WGS sequence"/>
</dbReference>
<evidence type="ECO:0000259" key="1">
    <source>
        <dbReference type="PROSITE" id="PS50995"/>
    </source>
</evidence>
<dbReference type="InterPro" id="IPR036390">
    <property type="entry name" value="WH_DNA-bd_sf"/>
</dbReference>
<sequence length="197" mass="21444">MLLGIGTLNFVTDWLFKYNYELVSSTMGIVGENQVRQRRGRGSTAPKQAPDGQWADFADLVLTISREIKFGDYSSEEAVSLSPSEGVVMRYLHRHPGSIPSRVAHASGLQRSNLSTVLRGLEDRGLIERRSGVDDAREVQIFPTARGTSNYALVRTEWAELVSAAAGGDADLDAAVALLQRVEAGLVRLRQAGEQAS</sequence>
<evidence type="ECO:0000313" key="3">
    <source>
        <dbReference type="Proteomes" id="UP000005951"/>
    </source>
</evidence>
<dbReference type="SMART" id="SM00347">
    <property type="entry name" value="HTH_MARR"/>
    <property type="match status" value="1"/>
</dbReference>
<protein>
    <submittedName>
        <fullName evidence="2">MarR family transcriptional regulator</fullName>
    </submittedName>
</protein>